<sequence>MASLCLSFAGNLQPALSFPSVTISQYRTQYIPNSETSLEWSFRNELVATGLHLGPAVQEHSAKNNVTTIWDLKPARRQIPIADPD</sequence>
<name>A0A2X0L9T1_9BASI</name>
<dbReference type="OrthoDB" id="10549436at2759"/>
<proteinExistence type="predicted"/>
<dbReference type="Proteomes" id="UP000249723">
    <property type="component" value="Unassembled WGS sequence"/>
</dbReference>
<evidence type="ECO:0000313" key="2">
    <source>
        <dbReference type="Proteomes" id="UP000249723"/>
    </source>
</evidence>
<gene>
    <name evidence="1" type="ORF">BZ3500_MVSOF-1268-A1-R1_CHR10-1G02706</name>
</gene>
<dbReference type="EMBL" id="FMWP01000116">
    <property type="protein sequence ID" value="SDA01478.1"/>
    <property type="molecule type" value="Genomic_DNA"/>
</dbReference>
<dbReference type="AlphaFoldDB" id="A0A2X0L9T1"/>
<evidence type="ECO:0000313" key="1">
    <source>
        <dbReference type="EMBL" id="SDA01478.1"/>
    </source>
</evidence>
<organism evidence="1 2">
    <name type="scientific">Microbotryum saponariae</name>
    <dbReference type="NCBI Taxonomy" id="289078"/>
    <lineage>
        <taxon>Eukaryota</taxon>
        <taxon>Fungi</taxon>
        <taxon>Dikarya</taxon>
        <taxon>Basidiomycota</taxon>
        <taxon>Pucciniomycotina</taxon>
        <taxon>Microbotryomycetes</taxon>
        <taxon>Microbotryales</taxon>
        <taxon>Microbotryaceae</taxon>
        <taxon>Microbotryum</taxon>
    </lineage>
</organism>
<keyword evidence="2" id="KW-1185">Reference proteome</keyword>
<accession>A0A2X0L9T1</accession>
<reference evidence="2" key="1">
    <citation type="submission" date="2016-10" db="EMBL/GenBank/DDBJ databases">
        <authorList>
            <person name="Jeantristanb JTB J.-T."/>
            <person name="Ricardo R."/>
        </authorList>
    </citation>
    <scope>NUCLEOTIDE SEQUENCE [LARGE SCALE GENOMIC DNA]</scope>
</reference>
<protein>
    <submittedName>
        <fullName evidence="1">BZ3500_MvSof-1268-A1-R1_Chr10-1g02706 protein</fullName>
    </submittedName>
</protein>